<proteinExistence type="predicted"/>
<feature type="signal peptide" evidence="1">
    <location>
        <begin position="1"/>
        <end position="26"/>
    </location>
</feature>
<reference evidence="2 3" key="1">
    <citation type="submission" date="2019-03" db="EMBL/GenBank/DDBJ databases">
        <title>Genomics of glacier-inhabiting Cryobacterium strains.</title>
        <authorList>
            <person name="Liu Q."/>
            <person name="Xin Y.-H."/>
        </authorList>
    </citation>
    <scope>NUCLEOTIDE SEQUENCE [LARGE SCALE GENOMIC DNA]</scope>
    <source>
        <strain evidence="2 3">TMT4-23</strain>
    </source>
</reference>
<dbReference type="PROSITE" id="PS51257">
    <property type="entry name" value="PROKAR_LIPOPROTEIN"/>
    <property type="match status" value="1"/>
</dbReference>
<sequence>MRSQFLNTLGVLALLTGCTASPTPTAGPAAPATERIVVRPVTEDGLPAAGFTATDDMTVTLECGSTALNARPSPVAVDDNILNCSPSSAFGVACWQDPDPGFAVCFRDPWGLEVVRLPSTGSFPASVAFAEARPLGLLLSDGERCLIRSGGVWNVLDQHPDWYGTYACTGNRALWAESDDGIDRTTPRWTVNLAPLSGTEPLHIRDVVAAYYVGTAEGRPNS</sequence>
<name>A0ABY2IXB0_9MICO</name>
<evidence type="ECO:0000256" key="1">
    <source>
        <dbReference type="SAM" id="SignalP"/>
    </source>
</evidence>
<protein>
    <recommendedName>
        <fullName evidence="4">Secreted protein</fullName>
    </recommendedName>
</protein>
<dbReference type="Proteomes" id="UP000298355">
    <property type="component" value="Unassembled WGS sequence"/>
</dbReference>
<feature type="chain" id="PRO_5046642512" description="Secreted protein" evidence="1">
    <location>
        <begin position="27"/>
        <end position="222"/>
    </location>
</feature>
<evidence type="ECO:0008006" key="4">
    <source>
        <dbReference type="Google" id="ProtNLM"/>
    </source>
</evidence>
<evidence type="ECO:0000313" key="2">
    <source>
        <dbReference type="EMBL" id="TFC97144.1"/>
    </source>
</evidence>
<gene>
    <name evidence="2" type="ORF">E3O65_09990</name>
</gene>
<evidence type="ECO:0000313" key="3">
    <source>
        <dbReference type="Proteomes" id="UP000298355"/>
    </source>
</evidence>
<accession>A0ABY2IXB0</accession>
<keyword evidence="1" id="KW-0732">Signal</keyword>
<keyword evidence="3" id="KW-1185">Reference proteome</keyword>
<organism evidence="2 3">
    <name type="scientific">Cryobacterium breve</name>
    <dbReference type="NCBI Taxonomy" id="1259258"/>
    <lineage>
        <taxon>Bacteria</taxon>
        <taxon>Bacillati</taxon>
        <taxon>Actinomycetota</taxon>
        <taxon>Actinomycetes</taxon>
        <taxon>Micrococcales</taxon>
        <taxon>Microbacteriaceae</taxon>
        <taxon>Cryobacterium</taxon>
    </lineage>
</organism>
<dbReference type="EMBL" id="SOGJ01000023">
    <property type="protein sequence ID" value="TFC97144.1"/>
    <property type="molecule type" value="Genomic_DNA"/>
</dbReference>
<dbReference type="RefSeq" id="WP_134363590.1">
    <property type="nucleotide sequence ID" value="NZ_SOGJ01000023.1"/>
</dbReference>
<comment type="caution">
    <text evidence="2">The sequence shown here is derived from an EMBL/GenBank/DDBJ whole genome shotgun (WGS) entry which is preliminary data.</text>
</comment>